<comment type="caution">
    <text evidence="2">The sequence shown here is derived from an EMBL/GenBank/DDBJ whole genome shotgun (WGS) entry which is preliminary data.</text>
</comment>
<gene>
    <name evidence="2" type="ORF">GZ77_12155</name>
</gene>
<evidence type="ECO:0008006" key="4">
    <source>
        <dbReference type="Google" id="ProtNLM"/>
    </source>
</evidence>
<protein>
    <recommendedName>
        <fullName evidence="4">Glycoamylase-like domain-containing protein</fullName>
    </recommendedName>
</protein>
<name>A0A081N959_9GAMM</name>
<dbReference type="eggNOG" id="COG5368">
    <property type="taxonomic scope" value="Bacteria"/>
</dbReference>
<dbReference type="AlphaFoldDB" id="A0A081N959"/>
<accession>A0A081N959</accession>
<proteinExistence type="predicted"/>
<feature type="signal peptide" evidence="1">
    <location>
        <begin position="1"/>
        <end position="22"/>
    </location>
</feature>
<organism evidence="2 3">
    <name type="scientific">Endozoicomonas montiporae</name>
    <dbReference type="NCBI Taxonomy" id="1027273"/>
    <lineage>
        <taxon>Bacteria</taxon>
        <taxon>Pseudomonadati</taxon>
        <taxon>Pseudomonadota</taxon>
        <taxon>Gammaproteobacteria</taxon>
        <taxon>Oceanospirillales</taxon>
        <taxon>Endozoicomonadaceae</taxon>
        <taxon>Endozoicomonas</taxon>
    </lineage>
</organism>
<keyword evidence="1" id="KW-0732">Signal</keyword>
<reference evidence="2 3" key="1">
    <citation type="submission" date="2014-06" db="EMBL/GenBank/DDBJ databases">
        <title>Whole Genome Sequences of Three Symbiotic Endozoicomonas Bacteria.</title>
        <authorList>
            <person name="Neave M.J."/>
            <person name="Apprill A."/>
            <person name="Voolstra C.R."/>
        </authorList>
    </citation>
    <scope>NUCLEOTIDE SEQUENCE [LARGE SCALE GENOMIC DNA]</scope>
    <source>
        <strain evidence="2 3">LMG 24815</strain>
    </source>
</reference>
<dbReference type="EMBL" id="JOKG01000002">
    <property type="protein sequence ID" value="KEQ14982.1"/>
    <property type="molecule type" value="Genomic_DNA"/>
</dbReference>
<evidence type="ECO:0000313" key="2">
    <source>
        <dbReference type="EMBL" id="KEQ14982.1"/>
    </source>
</evidence>
<feature type="chain" id="PRO_5001760704" description="Glycoamylase-like domain-containing protein" evidence="1">
    <location>
        <begin position="23"/>
        <end position="457"/>
    </location>
</feature>
<sequence>MKKILATLLVSAALSPMASAIAADTAMTTQPVAATEITDSEIIEKLFKGSYKFWQQARNDNGSYEDKLYFEHGSNRGSIANSGMGLIALAIGHEMGWEPEAEELALVTLRMLAGKGPDISVPRNPSNTYIHFYNTQNGEQIGVDWSPIDSAIMLCGAMFIKRYFPGNKEIAALVDELYETTDLTQFIADINRGQIYLVQDNDGNNMPPKTKAFNEYMIVAALANQQAIDFKKGKQGRDARRFWNHWYETPKNLPVSYYNDIPVLSEGRTWFTSKFNFLFNHYLLNGFSASEEYQQASANAARADYSWFQSQGFEGMKEFEWGSGAGSCPDGYCVDRIVHEGIETKNPHMMISPTIIAGFIPHSERAKDDLIAMYRDDSQKAVYELPEGGTVLWRYSKTQPEWRSNAIEGVDFSTMLFGLASLPEYLGTEFFNAYNDYSNPEPANYTRPSKATLLAAE</sequence>
<keyword evidence="3" id="KW-1185">Reference proteome</keyword>
<dbReference type="Gene3D" id="1.50.10.140">
    <property type="match status" value="1"/>
</dbReference>
<evidence type="ECO:0000256" key="1">
    <source>
        <dbReference type="SAM" id="SignalP"/>
    </source>
</evidence>
<evidence type="ECO:0000313" key="3">
    <source>
        <dbReference type="Proteomes" id="UP000028006"/>
    </source>
</evidence>
<dbReference type="Proteomes" id="UP000028006">
    <property type="component" value="Unassembled WGS sequence"/>
</dbReference>